<dbReference type="PANTHER" id="PTHR21096">
    <property type="entry name" value="PROTEIN FAM136A"/>
    <property type="match status" value="1"/>
</dbReference>
<evidence type="ECO:0000313" key="3">
    <source>
        <dbReference type="EMBL" id="AFP12357.1"/>
    </source>
</evidence>
<dbReference type="GO" id="GO:0005737">
    <property type="term" value="C:cytoplasm"/>
    <property type="evidence" value="ECO:0007669"/>
    <property type="project" value="TreeGrafter"/>
</dbReference>
<dbReference type="Pfam" id="PF05811">
    <property type="entry name" value="DUF842"/>
    <property type="match status" value="1"/>
</dbReference>
<dbReference type="AlphaFoldDB" id="V9LHH5"/>
<dbReference type="PANTHER" id="PTHR21096:SF0">
    <property type="entry name" value="PROTEIN FAM136A"/>
    <property type="match status" value="1"/>
</dbReference>
<reference evidence="3" key="1">
    <citation type="journal article" date="2014" name="Nature">
        <title>Elephant shark genome provides unique insights into gnathostome evolution.</title>
        <authorList>
            <consortium name="International Elephant Shark Genome Sequencing Consortium"/>
            <person name="Venkatesh B."/>
            <person name="Lee A.P."/>
            <person name="Ravi V."/>
            <person name="Maurya A.K."/>
            <person name="Lian M.M."/>
            <person name="Swann J.B."/>
            <person name="Ohta Y."/>
            <person name="Flajnik M.F."/>
            <person name="Sutoh Y."/>
            <person name="Kasahara M."/>
            <person name="Hoon S."/>
            <person name="Gangu V."/>
            <person name="Roy S.W."/>
            <person name="Irimia M."/>
            <person name="Korzh V."/>
            <person name="Kondrychyn I."/>
            <person name="Lim Z.W."/>
            <person name="Tay B.H."/>
            <person name="Tohari S."/>
            <person name="Kong K.W."/>
            <person name="Ho S."/>
            <person name="Lorente-Galdos B."/>
            <person name="Quilez J."/>
            <person name="Marques-Bonet T."/>
            <person name="Raney B.J."/>
            <person name="Ingham P.W."/>
            <person name="Tay A."/>
            <person name="Hillier L.W."/>
            <person name="Minx P."/>
            <person name="Boehm T."/>
            <person name="Wilson R.K."/>
            <person name="Brenner S."/>
            <person name="Warren W.C."/>
        </authorList>
    </citation>
    <scope>NUCLEOTIDE SEQUENCE</scope>
    <source>
        <tissue evidence="3">Gills</tissue>
    </source>
</reference>
<name>V9LHH5_CALMI</name>
<comment type="similarity">
    <text evidence="1">Belongs to the FAM136 family.</text>
</comment>
<accession>V9LHH5</accession>
<dbReference type="EMBL" id="JW879840">
    <property type="protein sequence ID" value="AFP12357.1"/>
    <property type="molecule type" value="mRNA"/>
</dbReference>
<sequence>MDGAEAEAEQLRLQEAVDEMVQGLEKEQIRKMQAKMFRCSADCCENATASMHQVHQCIERCHTSLAQAQTTVTGELERFQNRLQRCIMECNDKARDGLDSGLKPDAVKREAEGCVRRCVSDHSLLVPSIARTLKHNLASLEK</sequence>
<organism evidence="3">
    <name type="scientific">Callorhinchus milii</name>
    <name type="common">Ghost shark</name>
    <dbReference type="NCBI Taxonomy" id="7868"/>
    <lineage>
        <taxon>Eukaryota</taxon>
        <taxon>Metazoa</taxon>
        <taxon>Chordata</taxon>
        <taxon>Craniata</taxon>
        <taxon>Vertebrata</taxon>
        <taxon>Chondrichthyes</taxon>
        <taxon>Holocephali</taxon>
        <taxon>Chimaeriformes</taxon>
        <taxon>Callorhinchidae</taxon>
        <taxon>Callorhinchus</taxon>
    </lineage>
</organism>
<evidence type="ECO:0000256" key="1">
    <source>
        <dbReference type="ARBA" id="ARBA00009952"/>
    </source>
</evidence>
<dbReference type="InterPro" id="IPR008560">
    <property type="entry name" value="DUF842_euk"/>
</dbReference>
<evidence type="ECO:0000256" key="2">
    <source>
        <dbReference type="ARBA" id="ARBA00017657"/>
    </source>
</evidence>
<protein>
    <recommendedName>
        <fullName evidence="2">Protein FAM136A</fullName>
    </recommendedName>
</protein>
<proteinExistence type="evidence at transcript level"/>